<dbReference type="AlphaFoldDB" id="A0A6C0D7T9"/>
<dbReference type="InterPro" id="IPR038695">
    <property type="entry name" value="Saro_0823-like_sf"/>
</dbReference>
<proteinExistence type="predicted"/>
<name>A0A6C0D7T9_9ZZZZ</name>
<dbReference type="Gene3D" id="2.60.120.1140">
    <property type="entry name" value="Protein of unknown function DUF192"/>
    <property type="match status" value="1"/>
</dbReference>
<reference evidence="1" key="1">
    <citation type="journal article" date="2020" name="Nature">
        <title>Giant virus diversity and host interactions through global metagenomics.</title>
        <authorList>
            <person name="Schulz F."/>
            <person name="Roux S."/>
            <person name="Paez-Espino D."/>
            <person name="Jungbluth S."/>
            <person name="Walsh D.A."/>
            <person name="Denef V.J."/>
            <person name="McMahon K.D."/>
            <person name="Konstantinidis K.T."/>
            <person name="Eloe-Fadrosh E.A."/>
            <person name="Kyrpides N.C."/>
            <person name="Woyke T."/>
        </authorList>
    </citation>
    <scope>NUCLEOTIDE SEQUENCE</scope>
    <source>
        <strain evidence="1">GVMAG-M-3300023174-129</strain>
    </source>
</reference>
<evidence type="ECO:0008006" key="2">
    <source>
        <dbReference type="Google" id="ProtNLM"/>
    </source>
</evidence>
<dbReference type="EMBL" id="MN739545">
    <property type="protein sequence ID" value="QHT12422.1"/>
    <property type="molecule type" value="Genomic_DNA"/>
</dbReference>
<dbReference type="PANTHER" id="PTHR37953">
    <property type="entry name" value="UPF0127 PROTEIN MJ1496"/>
    <property type="match status" value="1"/>
</dbReference>
<accession>A0A6C0D7T9</accession>
<protein>
    <recommendedName>
        <fullName evidence="2">DUF192 domain-containing protein</fullName>
    </recommendedName>
</protein>
<sequence length="121" mass="13766">MQTYISGPRISRFLVDIVSTPEDMSRGLSGRTFLPPRQGMLFVFGNIGVHSMWMPNMYFPLDIVWIDENKRIVKIEENVEPCSGNHNCKSYSSVYPIKYAIELNGFDASRIGLNVGQQLSF</sequence>
<dbReference type="PANTHER" id="PTHR37953:SF1">
    <property type="entry name" value="UPF0127 PROTEIN MJ1496"/>
    <property type="match status" value="1"/>
</dbReference>
<organism evidence="1">
    <name type="scientific">viral metagenome</name>
    <dbReference type="NCBI Taxonomy" id="1070528"/>
    <lineage>
        <taxon>unclassified sequences</taxon>
        <taxon>metagenomes</taxon>
        <taxon>organismal metagenomes</taxon>
    </lineage>
</organism>
<dbReference type="InterPro" id="IPR003795">
    <property type="entry name" value="DUF192"/>
</dbReference>
<dbReference type="Pfam" id="PF02643">
    <property type="entry name" value="DUF192"/>
    <property type="match status" value="1"/>
</dbReference>
<evidence type="ECO:0000313" key="1">
    <source>
        <dbReference type="EMBL" id="QHT12422.1"/>
    </source>
</evidence>